<proteinExistence type="predicted"/>
<dbReference type="STRING" id="497964.CfE428DRAFT_2684"/>
<dbReference type="RefSeq" id="WP_006980009.1">
    <property type="nucleotide sequence ID" value="NZ_ABVL01000006.1"/>
</dbReference>
<dbReference type="eggNOG" id="ENOG5032FHE">
    <property type="taxonomic scope" value="Bacteria"/>
</dbReference>
<dbReference type="InParanoid" id="B4D183"/>
<feature type="transmembrane region" description="Helical" evidence="1">
    <location>
        <begin position="12"/>
        <end position="32"/>
    </location>
</feature>
<comment type="caution">
    <text evidence="2">The sequence shown here is derived from an EMBL/GenBank/DDBJ whole genome shotgun (WGS) entry which is preliminary data.</text>
</comment>
<keyword evidence="1" id="KW-0472">Membrane</keyword>
<keyword evidence="3" id="KW-1185">Reference proteome</keyword>
<gene>
    <name evidence="2" type="ORF">CfE428DRAFT_2684</name>
</gene>
<evidence type="ECO:0000313" key="3">
    <source>
        <dbReference type="Proteomes" id="UP000005824"/>
    </source>
</evidence>
<reference evidence="2 3" key="1">
    <citation type="journal article" date="2011" name="J. Bacteriol.">
        <title>Genome sequence of Chthoniobacter flavus Ellin428, an aerobic heterotrophic soil bacterium.</title>
        <authorList>
            <person name="Kant R."/>
            <person name="van Passel M.W."/>
            <person name="Palva A."/>
            <person name="Lucas S."/>
            <person name="Lapidus A."/>
            <person name="Glavina Del Rio T."/>
            <person name="Dalin E."/>
            <person name="Tice H."/>
            <person name="Bruce D."/>
            <person name="Goodwin L."/>
            <person name="Pitluck S."/>
            <person name="Larimer F.W."/>
            <person name="Land M.L."/>
            <person name="Hauser L."/>
            <person name="Sangwan P."/>
            <person name="de Vos W.M."/>
            <person name="Janssen P.H."/>
            <person name="Smidt H."/>
        </authorList>
    </citation>
    <scope>NUCLEOTIDE SEQUENCE [LARGE SCALE GENOMIC DNA]</scope>
    <source>
        <strain evidence="2 3">Ellin428</strain>
    </source>
</reference>
<sequence length="153" mass="17006">MQRSSFRLSRPLRAAVYLAFVALLLTGAVLMFPERLPTSESWERIPALSRKIHGGAAMLALLVLGALTAHVKRGWKAAKNRLSGVLLLGLNTFLIATGYGLYYAADEDLRAWLIRWHGWIGLGTLVLLPAHVIVGRIIIRRLHHRKIQQRGGA</sequence>
<dbReference type="EMBL" id="ABVL01000006">
    <property type="protein sequence ID" value="EDY20095.1"/>
    <property type="molecule type" value="Genomic_DNA"/>
</dbReference>
<dbReference type="AlphaFoldDB" id="B4D183"/>
<organism evidence="2 3">
    <name type="scientific">Chthoniobacter flavus Ellin428</name>
    <dbReference type="NCBI Taxonomy" id="497964"/>
    <lineage>
        <taxon>Bacteria</taxon>
        <taxon>Pseudomonadati</taxon>
        <taxon>Verrucomicrobiota</taxon>
        <taxon>Spartobacteria</taxon>
        <taxon>Chthoniobacterales</taxon>
        <taxon>Chthoniobacteraceae</taxon>
        <taxon>Chthoniobacter</taxon>
    </lineage>
</organism>
<protein>
    <recommendedName>
        <fullName evidence="4">DUF4405 domain-containing protein</fullName>
    </recommendedName>
</protein>
<name>B4D183_9BACT</name>
<feature type="transmembrane region" description="Helical" evidence="1">
    <location>
        <begin position="116"/>
        <end position="139"/>
    </location>
</feature>
<evidence type="ECO:0000256" key="1">
    <source>
        <dbReference type="SAM" id="Phobius"/>
    </source>
</evidence>
<keyword evidence="1" id="KW-1133">Transmembrane helix</keyword>
<feature type="transmembrane region" description="Helical" evidence="1">
    <location>
        <begin position="52"/>
        <end position="71"/>
    </location>
</feature>
<keyword evidence="1" id="KW-0812">Transmembrane</keyword>
<evidence type="ECO:0008006" key="4">
    <source>
        <dbReference type="Google" id="ProtNLM"/>
    </source>
</evidence>
<feature type="transmembrane region" description="Helical" evidence="1">
    <location>
        <begin position="83"/>
        <end position="104"/>
    </location>
</feature>
<accession>B4D183</accession>
<dbReference type="Proteomes" id="UP000005824">
    <property type="component" value="Unassembled WGS sequence"/>
</dbReference>
<evidence type="ECO:0000313" key="2">
    <source>
        <dbReference type="EMBL" id="EDY20095.1"/>
    </source>
</evidence>